<proteinExistence type="predicted"/>
<dbReference type="OrthoDB" id="9792276at2"/>
<evidence type="ECO:0000256" key="8">
    <source>
        <dbReference type="ARBA" id="ARBA00039667"/>
    </source>
</evidence>
<dbReference type="CDD" id="cd01335">
    <property type="entry name" value="Radical_SAM"/>
    <property type="match status" value="1"/>
</dbReference>
<comment type="cofactor">
    <cofactor evidence="1">
        <name>[4Fe-4S] cluster</name>
        <dbReference type="ChEBI" id="CHEBI:49883"/>
    </cofactor>
</comment>
<dbReference type="SFLD" id="SFLDG01067">
    <property type="entry name" value="SPASM/twitch_domain_containing"/>
    <property type="match status" value="1"/>
</dbReference>
<accession>A0A4R2MXI9</accession>
<evidence type="ECO:0000256" key="6">
    <source>
        <dbReference type="ARBA" id="ARBA00023014"/>
    </source>
</evidence>
<keyword evidence="6" id="KW-0411">Iron-sulfur</keyword>
<dbReference type="Proteomes" id="UP000294841">
    <property type="component" value="Unassembled WGS sequence"/>
</dbReference>
<dbReference type="InterPro" id="IPR058240">
    <property type="entry name" value="rSAM_sf"/>
</dbReference>
<organism evidence="10 11">
    <name type="scientific">Bisgaardia hudsonensis</name>
    <dbReference type="NCBI Taxonomy" id="109472"/>
    <lineage>
        <taxon>Bacteria</taxon>
        <taxon>Pseudomonadati</taxon>
        <taxon>Pseudomonadota</taxon>
        <taxon>Gammaproteobacteria</taxon>
        <taxon>Pasteurellales</taxon>
        <taxon>Pasteurellaceae</taxon>
        <taxon>Bisgaardia</taxon>
    </lineage>
</organism>
<name>A0A4R2MXI9_9PAST</name>
<dbReference type="InterPro" id="IPR007197">
    <property type="entry name" value="rSAM"/>
</dbReference>
<evidence type="ECO:0000256" key="2">
    <source>
        <dbReference type="ARBA" id="ARBA00022485"/>
    </source>
</evidence>
<feature type="domain" description="Radical SAM core" evidence="9">
    <location>
        <begin position="5"/>
        <end position="229"/>
    </location>
</feature>
<dbReference type="InterPro" id="IPR013785">
    <property type="entry name" value="Aldolase_TIM"/>
</dbReference>
<evidence type="ECO:0000256" key="1">
    <source>
        <dbReference type="ARBA" id="ARBA00001966"/>
    </source>
</evidence>
<dbReference type="NCBIfam" id="NF038283">
    <property type="entry name" value="viperin_w_prok"/>
    <property type="match status" value="1"/>
</dbReference>
<dbReference type="EMBL" id="SLXI01000005">
    <property type="protein sequence ID" value="TCP11956.1"/>
    <property type="molecule type" value="Genomic_DNA"/>
</dbReference>
<keyword evidence="3" id="KW-0949">S-adenosyl-L-methionine</keyword>
<dbReference type="GO" id="GO:0051539">
    <property type="term" value="F:4 iron, 4 sulfur cluster binding"/>
    <property type="evidence" value="ECO:0007669"/>
    <property type="project" value="UniProtKB-KW"/>
</dbReference>
<comment type="caution">
    <text evidence="10">The sequence shown here is derived from an EMBL/GenBank/DDBJ whole genome shotgun (WGS) entry which is preliminary data.</text>
</comment>
<keyword evidence="7" id="KW-0051">Antiviral defense</keyword>
<evidence type="ECO:0000256" key="3">
    <source>
        <dbReference type="ARBA" id="ARBA00022691"/>
    </source>
</evidence>
<reference evidence="10 11" key="1">
    <citation type="submission" date="2019-03" db="EMBL/GenBank/DDBJ databases">
        <title>Genomic Encyclopedia of Type Strains, Phase IV (KMG-IV): sequencing the most valuable type-strain genomes for metagenomic binning, comparative biology and taxonomic classification.</title>
        <authorList>
            <person name="Goeker M."/>
        </authorList>
    </citation>
    <scope>NUCLEOTIDE SEQUENCE [LARGE SCALE GENOMIC DNA]</scope>
    <source>
        <strain evidence="10 11">DSM 28231</strain>
    </source>
</reference>
<evidence type="ECO:0000256" key="7">
    <source>
        <dbReference type="ARBA" id="ARBA00023118"/>
    </source>
</evidence>
<dbReference type="Gene3D" id="3.20.20.70">
    <property type="entry name" value="Aldolase class I"/>
    <property type="match status" value="1"/>
</dbReference>
<evidence type="ECO:0000313" key="11">
    <source>
        <dbReference type="Proteomes" id="UP000294841"/>
    </source>
</evidence>
<evidence type="ECO:0000256" key="5">
    <source>
        <dbReference type="ARBA" id="ARBA00023004"/>
    </source>
</evidence>
<evidence type="ECO:0000256" key="4">
    <source>
        <dbReference type="ARBA" id="ARBA00022723"/>
    </source>
</evidence>
<keyword evidence="2" id="KW-0004">4Fe-4S</keyword>
<dbReference type="SFLD" id="SFLDG01088">
    <property type="entry name" value="antiviral_proteins"/>
    <property type="match status" value="1"/>
</dbReference>
<dbReference type="GO" id="GO:0046872">
    <property type="term" value="F:metal ion binding"/>
    <property type="evidence" value="ECO:0007669"/>
    <property type="project" value="UniProtKB-KW"/>
</dbReference>
<dbReference type="RefSeq" id="WP_132024253.1">
    <property type="nucleotide sequence ID" value="NZ_CP016605.1"/>
</dbReference>
<dbReference type="InterPro" id="IPR051196">
    <property type="entry name" value="RSAD2/Viperin_antiviral"/>
</dbReference>
<keyword evidence="11" id="KW-1185">Reference proteome</keyword>
<dbReference type="AlphaFoldDB" id="A0A4R2MXI9"/>
<keyword evidence="4" id="KW-0479">Metal-binding</keyword>
<protein>
    <recommendedName>
        <fullName evidence="8">S-adenosylmethionine-dependent nucleotide dehydratase</fullName>
    </recommendedName>
</protein>
<dbReference type="GO" id="GO:0003824">
    <property type="term" value="F:catalytic activity"/>
    <property type="evidence" value="ECO:0007669"/>
    <property type="project" value="InterPro"/>
</dbReference>
<dbReference type="GO" id="GO:0051607">
    <property type="term" value="P:defense response to virus"/>
    <property type="evidence" value="ECO:0007669"/>
    <property type="project" value="UniProtKB-KW"/>
</dbReference>
<dbReference type="SFLD" id="SFLDS00029">
    <property type="entry name" value="Radical_SAM"/>
    <property type="match status" value="2"/>
</dbReference>
<dbReference type="PANTHER" id="PTHR21339:SF0">
    <property type="entry name" value="S-ADENOSYLMETHIONINE-DEPENDENT NUCLEOTIDE DEHYDRATASE RSAD2"/>
    <property type="match status" value="1"/>
</dbReference>
<dbReference type="SUPFAM" id="SSF102114">
    <property type="entry name" value="Radical SAM enzymes"/>
    <property type="match status" value="1"/>
</dbReference>
<evidence type="ECO:0000313" key="10">
    <source>
        <dbReference type="EMBL" id="TCP11956.1"/>
    </source>
</evidence>
<evidence type="ECO:0000259" key="9">
    <source>
        <dbReference type="PROSITE" id="PS51918"/>
    </source>
</evidence>
<gene>
    <name evidence="10" type="ORF">EV697_10568</name>
</gene>
<dbReference type="PANTHER" id="PTHR21339">
    <property type="entry name" value="RADICAL S-ADENOSYL METHIONINE DOMAIN-CONTAINING PROTEIN 2"/>
    <property type="match status" value="1"/>
</dbReference>
<dbReference type="PROSITE" id="PS51918">
    <property type="entry name" value="RADICAL_SAM"/>
    <property type="match status" value="1"/>
</dbReference>
<dbReference type="Pfam" id="PF04055">
    <property type="entry name" value="Radical_SAM"/>
    <property type="match status" value="1"/>
</dbReference>
<keyword evidence="5" id="KW-0408">Iron</keyword>
<sequence>MNKVNSKELVVNWHLTETCNFKCRYCFAKWQKNKQKELFHDKDNSYKLLEEIAMLPNFINIKENTSFNSVRLNLVGGEPLIYENRIIDIALYAKKLGFSLSTITNGSRMNKNLEALIANNFSIIGFSIDSLLNETNEKIGRVEGKKAMDYQKVTNSILNIKKINPEIDIKINTVVSELNYQEDFSALINQILPSKWKVLKMLPILTNQFQINNHQFNLFLEKHQQLSHIISSESNELMTNSYLMLDPFGRFFQNTKKTQGYTYSSHILEYGIQSAFNEIMFDTKKFNYRYKNMQNRIL</sequence>